<dbReference type="EMBL" id="KN817572">
    <property type="protein sequence ID" value="KJA19986.1"/>
    <property type="molecule type" value="Genomic_DNA"/>
</dbReference>
<dbReference type="OrthoDB" id="3359487at2759"/>
<sequence>MLTFVLLYRTAVEKFTANLANDSRELELTAEEWKIVTQLSEVLMALKHATEFFSRATPNLAHVILVMDNINDRLTAQANNDAYSPAIRAALGIAKKTLNRYYSRTDDSEAYRIAMILHPKYKLNYFKSAKWEQVWVDTAEELIRTEYRDKYEEDEVSGSDTAEVRFHHFIF</sequence>
<accession>A0A0D2NTS0</accession>
<evidence type="ECO:0000313" key="2">
    <source>
        <dbReference type="Proteomes" id="UP000054270"/>
    </source>
</evidence>
<proteinExistence type="predicted"/>
<dbReference type="STRING" id="945553.A0A0D2NTS0"/>
<organism evidence="1 2">
    <name type="scientific">Hypholoma sublateritium (strain FD-334 SS-4)</name>
    <dbReference type="NCBI Taxonomy" id="945553"/>
    <lineage>
        <taxon>Eukaryota</taxon>
        <taxon>Fungi</taxon>
        <taxon>Dikarya</taxon>
        <taxon>Basidiomycota</taxon>
        <taxon>Agaricomycotina</taxon>
        <taxon>Agaricomycetes</taxon>
        <taxon>Agaricomycetidae</taxon>
        <taxon>Agaricales</taxon>
        <taxon>Agaricineae</taxon>
        <taxon>Strophariaceae</taxon>
        <taxon>Hypholoma</taxon>
    </lineage>
</organism>
<dbReference type="AlphaFoldDB" id="A0A0D2NTS0"/>
<evidence type="ECO:0008006" key="3">
    <source>
        <dbReference type="Google" id="ProtNLM"/>
    </source>
</evidence>
<keyword evidence="2" id="KW-1185">Reference proteome</keyword>
<evidence type="ECO:0000313" key="1">
    <source>
        <dbReference type="EMBL" id="KJA19986.1"/>
    </source>
</evidence>
<gene>
    <name evidence="1" type="ORF">HYPSUDRAFT_142979</name>
</gene>
<dbReference type="InterPro" id="IPR012337">
    <property type="entry name" value="RNaseH-like_sf"/>
</dbReference>
<protein>
    <recommendedName>
        <fullName evidence="3">hAT-like transposase RNase-H fold domain-containing protein</fullName>
    </recommendedName>
</protein>
<reference evidence="2" key="1">
    <citation type="submission" date="2014-04" db="EMBL/GenBank/DDBJ databases">
        <title>Evolutionary Origins and Diversification of the Mycorrhizal Mutualists.</title>
        <authorList>
            <consortium name="DOE Joint Genome Institute"/>
            <consortium name="Mycorrhizal Genomics Consortium"/>
            <person name="Kohler A."/>
            <person name="Kuo A."/>
            <person name="Nagy L.G."/>
            <person name="Floudas D."/>
            <person name="Copeland A."/>
            <person name="Barry K.W."/>
            <person name="Cichocki N."/>
            <person name="Veneault-Fourrey C."/>
            <person name="LaButti K."/>
            <person name="Lindquist E.A."/>
            <person name="Lipzen A."/>
            <person name="Lundell T."/>
            <person name="Morin E."/>
            <person name="Murat C."/>
            <person name="Riley R."/>
            <person name="Ohm R."/>
            <person name="Sun H."/>
            <person name="Tunlid A."/>
            <person name="Henrissat B."/>
            <person name="Grigoriev I.V."/>
            <person name="Hibbett D.S."/>
            <person name="Martin F."/>
        </authorList>
    </citation>
    <scope>NUCLEOTIDE SEQUENCE [LARGE SCALE GENOMIC DNA]</scope>
    <source>
        <strain evidence="2">FD-334 SS-4</strain>
    </source>
</reference>
<dbReference type="SUPFAM" id="SSF53098">
    <property type="entry name" value="Ribonuclease H-like"/>
    <property type="match status" value="1"/>
</dbReference>
<name>A0A0D2NTS0_HYPSF</name>
<dbReference type="Proteomes" id="UP000054270">
    <property type="component" value="Unassembled WGS sequence"/>
</dbReference>
<dbReference type="OMA" id="PRYKIMY"/>